<dbReference type="GeneID" id="115974190"/>
<dbReference type="KEGG" id="qlo:115974190"/>
<evidence type="ECO:0000313" key="2">
    <source>
        <dbReference type="Proteomes" id="UP000594261"/>
    </source>
</evidence>
<organism evidence="1 2">
    <name type="scientific">Quercus lobata</name>
    <name type="common">Valley oak</name>
    <dbReference type="NCBI Taxonomy" id="97700"/>
    <lineage>
        <taxon>Eukaryota</taxon>
        <taxon>Viridiplantae</taxon>
        <taxon>Streptophyta</taxon>
        <taxon>Embryophyta</taxon>
        <taxon>Tracheophyta</taxon>
        <taxon>Spermatophyta</taxon>
        <taxon>Magnoliopsida</taxon>
        <taxon>eudicotyledons</taxon>
        <taxon>Gunneridae</taxon>
        <taxon>Pentapetalae</taxon>
        <taxon>rosids</taxon>
        <taxon>fabids</taxon>
        <taxon>Fagales</taxon>
        <taxon>Fagaceae</taxon>
        <taxon>Quercus</taxon>
    </lineage>
</organism>
<keyword evidence="2" id="KW-1185">Reference proteome</keyword>
<accession>A0A7N2KV49</accession>
<dbReference type="AlphaFoldDB" id="A0A7N2KV49"/>
<proteinExistence type="predicted"/>
<name>A0A7N2KV49_QUELO</name>
<dbReference type="Pfam" id="PF04720">
    <property type="entry name" value="PDDEXK_6"/>
    <property type="match status" value="1"/>
</dbReference>
<gene>
    <name evidence="1" type="primary">LOC115974190</name>
</gene>
<dbReference type="OrthoDB" id="691424at2759"/>
<dbReference type="RefSeq" id="XP_030950292.1">
    <property type="nucleotide sequence ID" value="XM_031094432.1"/>
</dbReference>
<reference evidence="2" key="1">
    <citation type="journal article" date="2016" name="G3 (Bethesda)">
        <title>First Draft Assembly and Annotation of the Genome of a California Endemic Oak Quercus lobata Nee (Fagaceae).</title>
        <authorList>
            <person name="Sork V.L."/>
            <person name="Fitz-Gibbon S.T."/>
            <person name="Puiu D."/>
            <person name="Crepeau M."/>
            <person name="Gugger P.F."/>
            <person name="Sherman R."/>
            <person name="Stevens K."/>
            <person name="Langley C.H."/>
            <person name="Pellegrini M."/>
            <person name="Salzberg S.L."/>
        </authorList>
    </citation>
    <scope>NUCLEOTIDE SEQUENCE [LARGE SCALE GENOMIC DNA]</scope>
    <source>
        <strain evidence="2">cv. SW786</strain>
    </source>
</reference>
<dbReference type="OMA" id="KWLSKNC"/>
<dbReference type="InterPro" id="IPR006502">
    <property type="entry name" value="PDDEXK-like"/>
</dbReference>
<sequence>MGSIAEEELLQMVRDFIESDSASPFSLPSSKPLSHNDHPPYLTLKEILGRAMEAEVEVLEKILMYMRDISGDHTNHMKKWLVTKLKMDGYEASLCKTSWLSSFGHSKVVQCTGDYEYIDVMVRDSNGDDEEPTRLIVDVDFKSQFEVARPTAAYKELINTLPSVFVGSEEKLNQIISLLCSAAKKSLKERGLHVPPWRKANYMRSKWLSKECKKVSLSTNMDLGMVSKE</sequence>
<dbReference type="PANTHER" id="PTHR31579">
    <property type="entry name" value="OS03G0796600 PROTEIN"/>
    <property type="match status" value="1"/>
</dbReference>
<reference evidence="1" key="2">
    <citation type="submission" date="2021-01" db="UniProtKB">
        <authorList>
            <consortium name="EnsemblPlants"/>
        </authorList>
    </citation>
    <scope>IDENTIFICATION</scope>
</reference>
<evidence type="ECO:0000313" key="1">
    <source>
        <dbReference type="EnsemblPlants" id="QL02p025207:mrna"/>
    </source>
</evidence>
<dbReference type="EnsemblPlants" id="QL02p025207:mrna">
    <property type="protein sequence ID" value="QL02p025207:mrna"/>
    <property type="gene ID" value="QL02p025207"/>
</dbReference>
<dbReference type="Proteomes" id="UP000594261">
    <property type="component" value="Chromosome 2"/>
</dbReference>
<protein>
    <submittedName>
        <fullName evidence="1">Uncharacterized protein</fullName>
    </submittedName>
</protein>
<dbReference type="InParanoid" id="A0A7N2KV49"/>
<dbReference type="Gramene" id="QL02p025207:mrna">
    <property type="protein sequence ID" value="QL02p025207:mrna"/>
    <property type="gene ID" value="QL02p025207"/>
</dbReference>
<dbReference type="NCBIfam" id="TIGR01615">
    <property type="entry name" value="A_thal_3542"/>
    <property type="match status" value="1"/>
</dbReference>
<dbReference type="PANTHER" id="PTHR31579:SF34">
    <property type="entry name" value="T14N5.3 PROTEIN"/>
    <property type="match status" value="1"/>
</dbReference>